<dbReference type="InterPro" id="IPR021162">
    <property type="entry name" value="Dot1"/>
</dbReference>
<evidence type="ECO:0000313" key="19">
    <source>
        <dbReference type="EMBL" id="OXV08302.1"/>
    </source>
</evidence>
<dbReference type="PIRSF" id="PIRSF017570">
    <property type="entry name" value="Histone_H3-K79_MeTrfase"/>
    <property type="match status" value="1"/>
</dbReference>
<evidence type="ECO:0000256" key="9">
    <source>
        <dbReference type="ARBA" id="ARBA00022853"/>
    </source>
</evidence>
<keyword evidence="8" id="KW-0677">Repeat</keyword>
<dbReference type="GO" id="GO:0000781">
    <property type="term" value="C:chromosome, telomeric region"/>
    <property type="evidence" value="ECO:0007669"/>
    <property type="project" value="GOC"/>
</dbReference>
<dbReference type="SUPFAM" id="SSF53335">
    <property type="entry name" value="S-adenosyl-L-methionine-dependent methyltransferases"/>
    <property type="match status" value="1"/>
</dbReference>
<dbReference type="GO" id="GO:0032259">
    <property type="term" value="P:methylation"/>
    <property type="evidence" value="ECO:0007669"/>
    <property type="project" value="UniProtKB-KW"/>
</dbReference>
<feature type="binding site" evidence="16">
    <location>
        <begin position="394"/>
        <end position="395"/>
    </location>
    <ligand>
        <name>S-adenosyl-L-methionine</name>
        <dbReference type="ChEBI" id="CHEBI:59789"/>
    </ligand>
</feature>
<name>A0A232LW11_9EURO</name>
<dbReference type="GO" id="GO:0042393">
    <property type="term" value="F:histone binding"/>
    <property type="evidence" value="ECO:0007669"/>
    <property type="project" value="InterPro"/>
</dbReference>
<evidence type="ECO:0000256" key="13">
    <source>
        <dbReference type="ARBA" id="ARBA00029821"/>
    </source>
</evidence>
<evidence type="ECO:0000256" key="4">
    <source>
        <dbReference type="ARBA" id="ARBA00020987"/>
    </source>
</evidence>
<evidence type="ECO:0000256" key="5">
    <source>
        <dbReference type="ARBA" id="ARBA00022603"/>
    </source>
</evidence>
<evidence type="ECO:0000313" key="20">
    <source>
        <dbReference type="Proteomes" id="UP000243515"/>
    </source>
</evidence>
<organism evidence="19 20">
    <name type="scientific">Elaphomyces granulatus</name>
    <dbReference type="NCBI Taxonomy" id="519963"/>
    <lineage>
        <taxon>Eukaryota</taxon>
        <taxon>Fungi</taxon>
        <taxon>Dikarya</taxon>
        <taxon>Ascomycota</taxon>
        <taxon>Pezizomycotina</taxon>
        <taxon>Eurotiomycetes</taxon>
        <taxon>Eurotiomycetidae</taxon>
        <taxon>Eurotiales</taxon>
        <taxon>Elaphomycetaceae</taxon>
        <taxon>Elaphomyces</taxon>
    </lineage>
</organism>
<dbReference type="PANTHER" id="PTHR21451:SF0">
    <property type="entry name" value="HISTONE-LYSINE N-METHYLTRANSFERASE, H3 LYSINE-79 SPECIFIC"/>
    <property type="match status" value="1"/>
</dbReference>
<keyword evidence="9 15" id="KW-0156">Chromatin regulator</keyword>
<feature type="region of interest" description="Disordered" evidence="17">
    <location>
        <begin position="16"/>
        <end position="99"/>
    </location>
</feature>
<dbReference type="GO" id="GO:0006281">
    <property type="term" value="P:DNA repair"/>
    <property type="evidence" value="ECO:0007669"/>
    <property type="project" value="InterPro"/>
</dbReference>
<keyword evidence="12 15" id="KW-0539">Nucleus</keyword>
<evidence type="ECO:0000259" key="18">
    <source>
        <dbReference type="PROSITE" id="PS51569"/>
    </source>
</evidence>
<dbReference type="Gene3D" id="3.40.50.150">
    <property type="entry name" value="Vaccinia Virus protein VP39"/>
    <property type="match status" value="1"/>
</dbReference>
<accession>A0A232LW11</accession>
<dbReference type="InterPro" id="IPR030445">
    <property type="entry name" value="H3-K79_meTrfase"/>
</dbReference>
<comment type="function">
    <text evidence="1 15">Histone methyltransferase that specifically trimethylates histone H3 to form H3K79me3. This methylation is required for telomere silencing and for the pachytene checkpoint during the meiotic cell cycle by allowing the recruitment of RAD9 to double strand breaks. Nucleosomes are preferred as substrate compared to free histone.</text>
</comment>
<keyword evidence="10 15" id="KW-0805">Transcription regulation</keyword>
<comment type="caution">
    <text evidence="19">The sequence shown here is derived from an EMBL/GenBank/DDBJ whole genome shotgun (WGS) entry which is preliminary data.</text>
</comment>
<dbReference type="FunFam" id="3.40.50.150:FF:000033">
    <property type="entry name" value="Histone-lysine N-methyltransferase, H3 lysine-79 specific"/>
    <property type="match status" value="1"/>
</dbReference>
<evidence type="ECO:0000256" key="7">
    <source>
        <dbReference type="ARBA" id="ARBA00022691"/>
    </source>
</evidence>
<dbReference type="CDD" id="cd02440">
    <property type="entry name" value="AdoMet_MTases"/>
    <property type="match status" value="1"/>
</dbReference>
<dbReference type="Pfam" id="PF08123">
    <property type="entry name" value="DOT1"/>
    <property type="match status" value="1"/>
</dbReference>
<dbReference type="EC" id="2.1.1.360" evidence="3 15"/>
<evidence type="ECO:0000256" key="1">
    <source>
        <dbReference type="ARBA" id="ARBA00003482"/>
    </source>
</evidence>
<evidence type="ECO:0000256" key="2">
    <source>
        <dbReference type="ARBA" id="ARBA00004123"/>
    </source>
</evidence>
<dbReference type="Gene3D" id="1.10.260.170">
    <property type="match status" value="1"/>
</dbReference>
<dbReference type="OrthoDB" id="443402at2759"/>
<keyword evidence="20" id="KW-1185">Reference proteome</keyword>
<feature type="binding site" evidence="16">
    <location>
        <begin position="309"/>
        <end position="312"/>
    </location>
    <ligand>
        <name>S-adenosyl-L-methionine</name>
        <dbReference type="ChEBI" id="CHEBI:59789"/>
    </ligand>
</feature>
<dbReference type="EMBL" id="NPHW01004208">
    <property type="protein sequence ID" value="OXV08302.1"/>
    <property type="molecule type" value="Genomic_DNA"/>
</dbReference>
<feature type="binding site" evidence="16">
    <location>
        <begin position="332"/>
        <end position="341"/>
    </location>
    <ligand>
        <name>S-adenosyl-L-methionine</name>
        <dbReference type="ChEBI" id="CHEBI:59789"/>
    </ligand>
</feature>
<dbReference type="AlphaFoldDB" id="A0A232LW11"/>
<evidence type="ECO:0000256" key="6">
    <source>
        <dbReference type="ARBA" id="ARBA00022679"/>
    </source>
</evidence>
<dbReference type="PROSITE" id="PS51569">
    <property type="entry name" value="DOT1"/>
    <property type="match status" value="1"/>
</dbReference>
<keyword evidence="11 15" id="KW-0804">Transcription</keyword>
<dbReference type="PANTHER" id="PTHR21451">
    <property type="entry name" value="HISTONE H3 METHYLTRANSFERASE"/>
    <property type="match status" value="1"/>
</dbReference>
<proteinExistence type="inferred from homology"/>
<dbReference type="GO" id="GO:0005634">
    <property type="term" value="C:nucleus"/>
    <property type="evidence" value="ECO:0007669"/>
    <property type="project" value="UniProtKB-SubCell"/>
</dbReference>
<dbReference type="GO" id="GO:0031509">
    <property type="term" value="P:subtelomeric heterochromatin formation"/>
    <property type="evidence" value="ECO:0007669"/>
    <property type="project" value="InterPro"/>
</dbReference>
<sequence length="503" mass="56851">MTGFFDHLQKGGAFRLQAKKPQVRKVVQTRPSPVIGQNDPSQLSRSSTKSRSADQKSKPTAKLSRYSSQQRLSPPSRIQKRPSPAQKLSSDDDASDTDVSFEVRKRVRLSASAEPDLNRCLRSVEAFHSEVDPNAFPMVHAAETTSGQKMANKYRYAFEETGKPTRKSSEIVLQYPSALPGERYELVVPREKDDFKPLDDIVQVVDMVSLNYIPEAHADEFNNEMTGIKRRIRRALVHVSEVEFREVIADYNIALRRLIAKGTIARHLDTTHGLSLPLIERVLTQIYSRTVSPRVESLQQYENGTDNVYGELLPRFISTIFKETKLKSNQVFVDLGSGVGNVVLQAALEIGCESWGCEVMPNACDLADLQRTEFKSRCRLWGIAPGKTHLIRGDFLKQERIIKVLQRADVVLINNQAFTPQLNNELINHFLDMKEGCQIVSLKSFVPVGHKIQSRNLNSPINLLTIKRKNYWSDSVSWTDVGGTYFIATKDSSRLKAFVEKME</sequence>
<evidence type="ECO:0000256" key="15">
    <source>
        <dbReference type="PIRNR" id="PIRNR017570"/>
    </source>
</evidence>
<dbReference type="InterPro" id="IPR025789">
    <property type="entry name" value="DOT1_dom"/>
</dbReference>
<comment type="similarity">
    <text evidence="15">Belongs to the class I-like SAM-binding methyltransferase superfamily. DOT1 family.</text>
</comment>
<keyword evidence="6 15" id="KW-0808">Transferase</keyword>
<comment type="subcellular location">
    <subcellularLocation>
        <location evidence="2 15">Nucleus</location>
    </subcellularLocation>
</comment>
<feature type="domain" description="DOT1" evidence="18">
    <location>
        <begin position="182"/>
        <end position="503"/>
    </location>
</feature>
<keyword evidence="7 15" id="KW-0949">S-adenosyl-L-methionine</keyword>
<protein>
    <recommendedName>
        <fullName evidence="4 15">Histone-lysine N-methyltransferase, H3 lysine-79 specific</fullName>
        <ecNumber evidence="3 15">2.1.1.360</ecNumber>
    </recommendedName>
    <alternativeName>
        <fullName evidence="13 15">Histone H3-K79 methyltransferase</fullName>
    </alternativeName>
</protein>
<reference evidence="19 20" key="1">
    <citation type="journal article" date="2015" name="Environ. Microbiol.">
        <title>Metagenome sequence of Elaphomyces granulatus from sporocarp tissue reveals Ascomycota ectomycorrhizal fingerprints of genome expansion and a Proteobacteria-rich microbiome.</title>
        <authorList>
            <person name="Quandt C.A."/>
            <person name="Kohler A."/>
            <person name="Hesse C.N."/>
            <person name="Sharpton T.J."/>
            <person name="Martin F."/>
            <person name="Spatafora J.W."/>
        </authorList>
    </citation>
    <scope>NUCLEOTIDE SEQUENCE [LARGE SCALE GENOMIC DNA]</scope>
    <source>
        <strain evidence="19 20">OSC145934</strain>
    </source>
</reference>
<gene>
    <name evidence="19" type="ORF">Egran_03933</name>
</gene>
<evidence type="ECO:0000256" key="10">
    <source>
        <dbReference type="ARBA" id="ARBA00023015"/>
    </source>
</evidence>
<evidence type="ECO:0000256" key="14">
    <source>
        <dbReference type="ARBA" id="ARBA00047770"/>
    </source>
</evidence>
<keyword evidence="5 15" id="KW-0489">Methyltransferase</keyword>
<feature type="compositionally biased region" description="Low complexity" evidence="17">
    <location>
        <begin position="41"/>
        <end position="50"/>
    </location>
</feature>
<evidence type="ECO:0000256" key="12">
    <source>
        <dbReference type="ARBA" id="ARBA00023242"/>
    </source>
</evidence>
<evidence type="ECO:0000256" key="16">
    <source>
        <dbReference type="PIRSR" id="PIRSR017570-1"/>
    </source>
</evidence>
<evidence type="ECO:0000256" key="3">
    <source>
        <dbReference type="ARBA" id="ARBA00012190"/>
    </source>
</evidence>
<dbReference type="GO" id="GO:0140956">
    <property type="term" value="F:histone H3K79 trimethyltransferase activity"/>
    <property type="evidence" value="ECO:0007669"/>
    <property type="project" value="UniProtKB-EC"/>
</dbReference>
<dbReference type="Proteomes" id="UP000243515">
    <property type="component" value="Unassembled WGS sequence"/>
</dbReference>
<evidence type="ECO:0000256" key="8">
    <source>
        <dbReference type="ARBA" id="ARBA00022737"/>
    </source>
</evidence>
<comment type="catalytic activity">
    <reaction evidence="14 15">
        <text>L-lysyl(79)-[histone H3] + 3 S-adenosyl-L-methionine = N(6),N(6),N(6)-trimethyl-L-lysyl(79)-[histone H3] + 3 S-adenosyl-L-homocysteine + 3 H(+)</text>
        <dbReference type="Rhea" id="RHEA:60328"/>
        <dbReference type="Rhea" id="RHEA-COMP:15549"/>
        <dbReference type="Rhea" id="RHEA-COMP:15552"/>
        <dbReference type="ChEBI" id="CHEBI:15378"/>
        <dbReference type="ChEBI" id="CHEBI:29969"/>
        <dbReference type="ChEBI" id="CHEBI:57856"/>
        <dbReference type="ChEBI" id="CHEBI:59789"/>
        <dbReference type="ChEBI" id="CHEBI:61961"/>
        <dbReference type="EC" id="2.1.1.360"/>
    </reaction>
</comment>
<dbReference type="InterPro" id="IPR029063">
    <property type="entry name" value="SAM-dependent_MTases_sf"/>
</dbReference>
<evidence type="ECO:0000256" key="11">
    <source>
        <dbReference type="ARBA" id="ARBA00023163"/>
    </source>
</evidence>
<dbReference type="GO" id="GO:0000786">
    <property type="term" value="C:nucleosome"/>
    <property type="evidence" value="ECO:0007669"/>
    <property type="project" value="InterPro"/>
</dbReference>
<evidence type="ECO:0000256" key="17">
    <source>
        <dbReference type="SAM" id="MobiDB-lite"/>
    </source>
</evidence>
<feature type="binding site" evidence="16">
    <location>
        <position position="358"/>
    </location>
    <ligand>
        <name>S-adenosyl-L-methionine</name>
        <dbReference type="ChEBI" id="CHEBI:59789"/>
    </ligand>
</feature>
<dbReference type="GO" id="GO:0000077">
    <property type="term" value="P:DNA damage checkpoint signaling"/>
    <property type="evidence" value="ECO:0007669"/>
    <property type="project" value="InterPro"/>
</dbReference>